<name>A0A937XAM3_UNCEI</name>
<evidence type="ECO:0000313" key="1">
    <source>
        <dbReference type="EMBL" id="MBM3318575.1"/>
    </source>
</evidence>
<accession>A0A937XAM3</accession>
<dbReference type="InterPro" id="IPR036249">
    <property type="entry name" value="Thioredoxin-like_sf"/>
</dbReference>
<comment type="caution">
    <text evidence="1">The sequence shown here is derived from an EMBL/GenBank/DDBJ whole genome shotgun (WGS) entry which is preliminary data.</text>
</comment>
<dbReference type="SUPFAM" id="SSF52833">
    <property type="entry name" value="Thioredoxin-like"/>
    <property type="match status" value="1"/>
</dbReference>
<reference evidence="1" key="1">
    <citation type="submission" date="2019-03" db="EMBL/GenBank/DDBJ databases">
        <title>Lake Tanganyika Metagenome-Assembled Genomes (MAGs).</title>
        <authorList>
            <person name="Tran P."/>
        </authorList>
    </citation>
    <scope>NUCLEOTIDE SEQUENCE</scope>
    <source>
        <strain evidence="1">M_DeepCast_400m_m2_100</strain>
    </source>
</reference>
<proteinExistence type="predicted"/>
<dbReference type="AlphaFoldDB" id="A0A937XAM3"/>
<sequence length="127" mass="13668">MAKLRIEDLKRIQEEVKGTVNLRDGHYRVKVTVHMGTCGIAAGARPVMSMLLRLISEGGVQDVILTSSGCAGLCSHEPMMTVEVQEQAPVKYTRLDAQKAERIFAGHVMGGKPVAELAFAEGSETTG</sequence>
<gene>
    <name evidence="1" type="ORF">FJY75_12055</name>
</gene>
<evidence type="ECO:0000313" key="2">
    <source>
        <dbReference type="Proteomes" id="UP000748308"/>
    </source>
</evidence>
<dbReference type="Gene3D" id="3.40.30.10">
    <property type="entry name" value="Glutaredoxin"/>
    <property type="match status" value="1"/>
</dbReference>
<dbReference type="CDD" id="cd02980">
    <property type="entry name" value="TRX_Fd_family"/>
    <property type="match status" value="1"/>
</dbReference>
<protein>
    <submittedName>
        <fullName evidence="1">(2Fe-2S) ferredoxin domain-containing protein</fullName>
    </submittedName>
</protein>
<dbReference type="EMBL" id="VGIY01000405">
    <property type="protein sequence ID" value="MBM3318575.1"/>
    <property type="molecule type" value="Genomic_DNA"/>
</dbReference>
<organism evidence="1 2">
    <name type="scientific">Eiseniibacteriota bacterium</name>
    <dbReference type="NCBI Taxonomy" id="2212470"/>
    <lineage>
        <taxon>Bacteria</taxon>
        <taxon>Candidatus Eiseniibacteriota</taxon>
    </lineage>
</organism>
<dbReference type="Proteomes" id="UP000748308">
    <property type="component" value="Unassembled WGS sequence"/>
</dbReference>